<feature type="compositionally biased region" description="Low complexity" evidence="1">
    <location>
        <begin position="217"/>
        <end position="227"/>
    </location>
</feature>
<comment type="caution">
    <text evidence="2">The sequence shown here is derived from an EMBL/GenBank/DDBJ whole genome shotgun (WGS) entry which is preliminary data.</text>
</comment>
<feature type="region of interest" description="Disordered" evidence="1">
    <location>
        <begin position="380"/>
        <end position="423"/>
    </location>
</feature>
<protein>
    <submittedName>
        <fullName evidence="2">Uncharacterized protein</fullName>
    </submittedName>
</protein>
<accession>A0A9W8GA85</accession>
<feature type="compositionally biased region" description="Polar residues" evidence="1">
    <location>
        <begin position="498"/>
        <end position="510"/>
    </location>
</feature>
<dbReference type="Proteomes" id="UP001151518">
    <property type="component" value="Unassembled WGS sequence"/>
</dbReference>
<dbReference type="AlphaFoldDB" id="A0A9W8GA85"/>
<feature type="region of interest" description="Disordered" evidence="1">
    <location>
        <begin position="294"/>
        <end position="350"/>
    </location>
</feature>
<feature type="compositionally biased region" description="Basic and acidic residues" evidence="1">
    <location>
        <begin position="580"/>
        <end position="590"/>
    </location>
</feature>
<proteinExistence type="predicted"/>
<evidence type="ECO:0000313" key="3">
    <source>
        <dbReference type="Proteomes" id="UP001151518"/>
    </source>
</evidence>
<evidence type="ECO:0000313" key="2">
    <source>
        <dbReference type="EMBL" id="KAJ2679254.1"/>
    </source>
</evidence>
<feature type="region of interest" description="Disordered" evidence="1">
    <location>
        <begin position="497"/>
        <end position="596"/>
    </location>
</feature>
<feature type="region of interest" description="Disordered" evidence="1">
    <location>
        <begin position="1"/>
        <end position="25"/>
    </location>
</feature>
<gene>
    <name evidence="2" type="ORF">GGI25_001610</name>
</gene>
<organism evidence="2 3">
    <name type="scientific">Coemansia spiralis</name>
    <dbReference type="NCBI Taxonomy" id="417178"/>
    <lineage>
        <taxon>Eukaryota</taxon>
        <taxon>Fungi</taxon>
        <taxon>Fungi incertae sedis</taxon>
        <taxon>Zoopagomycota</taxon>
        <taxon>Kickxellomycotina</taxon>
        <taxon>Kickxellomycetes</taxon>
        <taxon>Kickxellales</taxon>
        <taxon>Kickxellaceae</taxon>
        <taxon>Coemansia</taxon>
    </lineage>
</organism>
<feature type="compositionally biased region" description="Polar residues" evidence="1">
    <location>
        <begin position="380"/>
        <end position="391"/>
    </location>
</feature>
<sequence>MLSGDADTAAKRSNDALHSSAWLPEFDSPGISIALPSLSGADDDSQSCAKPAGSVVSADAAGAQLTANLDNIADPVIPKKAAAYVIKQITSDDISNGSSQEANVVDSADGGCKEALISYSELLVSSPVATTEQEQLKLSTDLFNSIKDANDGSKQISFNNTGSLSAATNMLDHLGLNFDFNIGSDIDAMSSAPLFSMPISPTFPATDPQAVDKNAGSSADKFSDSSSNVRKIRGRRASIASILLRRSSKTIEHSTNDTPLAGVTAAAINNSAAATQLSVNPTASLSSAAASAQTSPVVDNTKGVCHNGNAAVAPEAPDVSEETARSPKGSEKARVTGPTAQAQEASPGIESSAAMLSDAAIANVSTSSIGSEPLYDDNSICNDANDQSSAKNTDKDVCSSNSAQSKESQAALEQQSAEGQSVQDVQNIEDHASKCEDDGPMVIPLAREDLTSRNLDRRSSRILEGITRRVQHVRQTTSMVLRRSVGSRLSIIPRKSQDNFATELQPSSEVSQHETAADDEVEVADTADSVSNHKGNNDGSSSSEDPTDTEADGLGNQVTGVAATQTETENTNVAEAEPTEDMKAPIDSRPRNSSRSILSRKLITVRRGTNEVVRSSVARVKTLFAPKRPVAA</sequence>
<feature type="compositionally biased region" description="Low complexity" evidence="1">
    <location>
        <begin position="561"/>
        <end position="576"/>
    </location>
</feature>
<feature type="compositionally biased region" description="Polar residues" evidence="1">
    <location>
        <begin position="529"/>
        <end position="544"/>
    </location>
</feature>
<reference evidence="2" key="1">
    <citation type="submission" date="2022-07" db="EMBL/GenBank/DDBJ databases">
        <title>Phylogenomic reconstructions and comparative analyses of Kickxellomycotina fungi.</title>
        <authorList>
            <person name="Reynolds N.K."/>
            <person name="Stajich J.E."/>
            <person name="Barry K."/>
            <person name="Grigoriev I.V."/>
            <person name="Crous P."/>
            <person name="Smith M.E."/>
        </authorList>
    </citation>
    <scope>NUCLEOTIDE SEQUENCE</scope>
    <source>
        <strain evidence="2">NRRL 3115</strain>
    </source>
</reference>
<name>A0A9W8GA85_9FUNG</name>
<feature type="compositionally biased region" description="Basic and acidic residues" evidence="1">
    <location>
        <begin position="322"/>
        <end position="334"/>
    </location>
</feature>
<dbReference type="OrthoDB" id="5596149at2759"/>
<dbReference type="EMBL" id="JANBTW010000013">
    <property type="protein sequence ID" value="KAJ2679254.1"/>
    <property type="molecule type" value="Genomic_DNA"/>
</dbReference>
<evidence type="ECO:0000256" key="1">
    <source>
        <dbReference type="SAM" id="MobiDB-lite"/>
    </source>
</evidence>
<feature type="region of interest" description="Disordered" evidence="1">
    <location>
        <begin position="208"/>
        <end position="228"/>
    </location>
</feature>
<feature type="compositionally biased region" description="Polar residues" evidence="1">
    <location>
        <begin position="398"/>
        <end position="423"/>
    </location>
</feature>